<evidence type="ECO:0000313" key="3">
    <source>
        <dbReference type="Proteomes" id="UP000566314"/>
    </source>
</evidence>
<feature type="compositionally biased region" description="Pro residues" evidence="1">
    <location>
        <begin position="46"/>
        <end position="62"/>
    </location>
</feature>
<feature type="non-terminal residue" evidence="2">
    <location>
        <position position="1"/>
    </location>
</feature>
<accession>A0A7L3H391</accession>
<feature type="compositionally biased region" description="Pro residues" evidence="1">
    <location>
        <begin position="167"/>
        <end position="179"/>
    </location>
</feature>
<dbReference type="EMBL" id="VZTT01025459">
    <property type="protein sequence ID" value="NXT99684.1"/>
    <property type="molecule type" value="Genomic_DNA"/>
</dbReference>
<sequence length="227" mass="25943">KNKPPKKSKEKPLKGSKNPPKGSEKPPKGSKKPKEKPPKATKPSGKKPPVPPSPPTESPPTLQPSQGKEDEEIPESRQPLTLSPGELEEPPNERWGLGREGWNPEPQPEVPEDPEPPTLDYNEQLEREDYEDFEYIRRQQKPPKPPSRRRPERVWPQPEETPEPEEPLPQPLPQPPLPDPVTEGDYGEGFEPPDYDDWTYGLPPPTKPHEHLDKEDRMETDKEKIRP</sequence>
<dbReference type="PRINTS" id="PR01217">
    <property type="entry name" value="PRICHEXTENSN"/>
</dbReference>
<organism evidence="2 3">
    <name type="scientific">Buphagus erythrorhynchus</name>
    <name type="common">red-billed oxpecker</name>
    <dbReference type="NCBI Taxonomy" id="245048"/>
    <lineage>
        <taxon>Eukaryota</taxon>
        <taxon>Metazoa</taxon>
        <taxon>Chordata</taxon>
        <taxon>Craniata</taxon>
        <taxon>Vertebrata</taxon>
        <taxon>Euteleostomi</taxon>
        <taxon>Archelosauria</taxon>
        <taxon>Archosauria</taxon>
        <taxon>Dinosauria</taxon>
        <taxon>Saurischia</taxon>
        <taxon>Theropoda</taxon>
        <taxon>Coelurosauria</taxon>
        <taxon>Aves</taxon>
        <taxon>Neognathae</taxon>
        <taxon>Neoaves</taxon>
        <taxon>Telluraves</taxon>
        <taxon>Australaves</taxon>
        <taxon>Passeriformes</taxon>
        <taxon>Sturnidae</taxon>
        <taxon>Buphagus</taxon>
    </lineage>
</organism>
<dbReference type="Proteomes" id="UP000566314">
    <property type="component" value="Unassembled WGS sequence"/>
</dbReference>
<dbReference type="AlphaFoldDB" id="A0A7L3H391"/>
<reference evidence="2 3" key="1">
    <citation type="submission" date="2019-09" db="EMBL/GenBank/DDBJ databases">
        <title>Bird 10,000 Genomes (B10K) Project - Family phase.</title>
        <authorList>
            <person name="Zhang G."/>
        </authorList>
    </citation>
    <scope>NUCLEOTIDE SEQUENCE [LARGE SCALE GENOMIC DNA]</scope>
    <source>
        <strain evidence="2">B10K-DU-012-02</strain>
    </source>
</reference>
<comment type="caution">
    <text evidence="2">The sequence shown here is derived from an EMBL/GenBank/DDBJ whole genome shotgun (WGS) entry which is preliminary data.</text>
</comment>
<protein>
    <submittedName>
        <fullName evidence="2">AEBP1 protein</fullName>
    </submittedName>
</protein>
<feature type="compositionally biased region" description="Basic residues" evidence="1">
    <location>
        <begin position="138"/>
        <end position="151"/>
    </location>
</feature>
<feature type="non-terminal residue" evidence="2">
    <location>
        <position position="227"/>
    </location>
</feature>
<name>A0A7L3H391_9PASS</name>
<evidence type="ECO:0000256" key="1">
    <source>
        <dbReference type="SAM" id="MobiDB-lite"/>
    </source>
</evidence>
<feature type="region of interest" description="Disordered" evidence="1">
    <location>
        <begin position="1"/>
        <end position="227"/>
    </location>
</feature>
<keyword evidence="3" id="KW-1185">Reference proteome</keyword>
<feature type="compositionally biased region" description="Acidic residues" evidence="1">
    <location>
        <begin position="185"/>
        <end position="197"/>
    </location>
</feature>
<proteinExistence type="predicted"/>
<gene>
    <name evidence="2" type="primary">Aebp1_0</name>
    <name evidence="2" type="ORF">BUPERY_R04770</name>
</gene>
<dbReference type="OrthoDB" id="9398441at2759"/>
<evidence type="ECO:0000313" key="2">
    <source>
        <dbReference type="EMBL" id="NXT99684.1"/>
    </source>
</evidence>
<feature type="compositionally biased region" description="Basic and acidic residues" evidence="1">
    <location>
        <begin position="207"/>
        <end position="227"/>
    </location>
</feature>